<dbReference type="SUPFAM" id="SSF48371">
    <property type="entry name" value="ARM repeat"/>
    <property type="match status" value="1"/>
</dbReference>
<dbReference type="VEuPathDB" id="TrichDB:TVAGG3_0078610"/>
<dbReference type="VEuPathDB" id="TrichDB:TVAG_066710"/>
<dbReference type="RefSeq" id="XP_001328889.1">
    <property type="nucleotide sequence ID" value="XM_001328854.1"/>
</dbReference>
<gene>
    <name evidence="1" type="ORF">TVAG_066710</name>
</gene>
<evidence type="ECO:0000313" key="2">
    <source>
        <dbReference type="Proteomes" id="UP000001542"/>
    </source>
</evidence>
<keyword evidence="2" id="KW-1185">Reference proteome</keyword>
<dbReference type="InParanoid" id="A2DS87"/>
<dbReference type="InterPro" id="IPR016024">
    <property type="entry name" value="ARM-type_fold"/>
</dbReference>
<sequence length="504" mass="58669">MEYKEDFNLQPRSRISTTPDLSQFIDDYVKIEEILDFKLCDFENLCAQTFSMFQESGTAARMYLDEITTLLKNWRSKIIENRINVKIFIKCFEYHYIGDVMYSFINPDLSTLYPASIFSNFDIYTAILSGIHFLNIISYFDLDQFKSFLEGGQVFEILYKLFINDEFNYDKTVSGEILATMINISPIEAKFPDPFPNFQECFESVSELLRVFCKNGLPYCFLIRLLYNVSEILPFVFDLETLQYIRITIGQLMDEDDFYFALRFAFNLVKENPKLSPFFFDFLGRYYHDILDFQLDTISHAFRLLNLFVIELPDQIVLQIFDLFEDINSVFERIFSSSATAHQGLIFFSEISSRTVNGELLLMKFLHDMDITIENICSNVLEASELISIYGKSEVVTFFSALLENYNGANALCVEYLDPGLLSEIMQRGEDYLCLRSLKLLYAMINYVNAQGSENINHYIDVMNDCDIPEQVESLIDSENEEISFMATAITERVQSILERNESN</sequence>
<dbReference type="AlphaFoldDB" id="A2DS87"/>
<reference evidence="1" key="2">
    <citation type="journal article" date="2007" name="Science">
        <title>Draft genome sequence of the sexually transmitted pathogen Trichomonas vaginalis.</title>
        <authorList>
            <person name="Carlton J.M."/>
            <person name="Hirt R.P."/>
            <person name="Silva J.C."/>
            <person name="Delcher A.L."/>
            <person name="Schatz M."/>
            <person name="Zhao Q."/>
            <person name="Wortman J.R."/>
            <person name="Bidwell S.L."/>
            <person name="Alsmark U.C.M."/>
            <person name="Besteiro S."/>
            <person name="Sicheritz-Ponten T."/>
            <person name="Noel C.J."/>
            <person name="Dacks J.B."/>
            <person name="Foster P.G."/>
            <person name="Simillion C."/>
            <person name="Van de Peer Y."/>
            <person name="Miranda-Saavedra D."/>
            <person name="Barton G.J."/>
            <person name="Westrop G.D."/>
            <person name="Mueller S."/>
            <person name="Dessi D."/>
            <person name="Fiori P.L."/>
            <person name="Ren Q."/>
            <person name="Paulsen I."/>
            <person name="Zhang H."/>
            <person name="Bastida-Corcuera F.D."/>
            <person name="Simoes-Barbosa A."/>
            <person name="Brown M.T."/>
            <person name="Hayes R.D."/>
            <person name="Mukherjee M."/>
            <person name="Okumura C.Y."/>
            <person name="Schneider R."/>
            <person name="Smith A.J."/>
            <person name="Vanacova S."/>
            <person name="Villalvazo M."/>
            <person name="Haas B.J."/>
            <person name="Pertea M."/>
            <person name="Feldblyum T.V."/>
            <person name="Utterback T.R."/>
            <person name="Shu C.L."/>
            <person name="Osoegawa K."/>
            <person name="de Jong P.J."/>
            <person name="Hrdy I."/>
            <person name="Horvathova L."/>
            <person name="Zubacova Z."/>
            <person name="Dolezal P."/>
            <person name="Malik S.B."/>
            <person name="Logsdon J.M. Jr."/>
            <person name="Henze K."/>
            <person name="Gupta A."/>
            <person name="Wang C.C."/>
            <person name="Dunne R.L."/>
            <person name="Upcroft J.A."/>
            <person name="Upcroft P."/>
            <person name="White O."/>
            <person name="Salzberg S.L."/>
            <person name="Tang P."/>
            <person name="Chiu C.-H."/>
            <person name="Lee Y.-S."/>
            <person name="Embley T.M."/>
            <person name="Coombs G.H."/>
            <person name="Mottram J.C."/>
            <person name="Tachezy J."/>
            <person name="Fraser-Liggett C.M."/>
            <person name="Johnson P.J."/>
        </authorList>
    </citation>
    <scope>NUCLEOTIDE SEQUENCE [LARGE SCALE GENOMIC DNA]</scope>
    <source>
        <strain evidence="1">G3</strain>
    </source>
</reference>
<reference evidence="1" key="1">
    <citation type="submission" date="2006-10" db="EMBL/GenBank/DDBJ databases">
        <authorList>
            <person name="Amadeo P."/>
            <person name="Zhao Q."/>
            <person name="Wortman J."/>
            <person name="Fraser-Liggett C."/>
            <person name="Carlton J."/>
        </authorList>
    </citation>
    <scope>NUCLEOTIDE SEQUENCE</scope>
    <source>
        <strain evidence="1">G3</strain>
    </source>
</reference>
<name>A2DS87_TRIV3</name>
<proteinExistence type="predicted"/>
<dbReference type="EMBL" id="DS113239">
    <property type="protein sequence ID" value="EAY16666.1"/>
    <property type="molecule type" value="Genomic_DNA"/>
</dbReference>
<accession>A2DS87</accession>
<dbReference type="Proteomes" id="UP000001542">
    <property type="component" value="Unassembled WGS sequence"/>
</dbReference>
<organism evidence="1 2">
    <name type="scientific">Trichomonas vaginalis (strain ATCC PRA-98 / G3)</name>
    <dbReference type="NCBI Taxonomy" id="412133"/>
    <lineage>
        <taxon>Eukaryota</taxon>
        <taxon>Metamonada</taxon>
        <taxon>Parabasalia</taxon>
        <taxon>Trichomonadida</taxon>
        <taxon>Trichomonadidae</taxon>
        <taxon>Trichomonas</taxon>
    </lineage>
</organism>
<dbReference type="KEGG" id="tva:4774671"/>
<protein>
    <submittedName>
        <fullName evidence="1">Uncharacterized protein</fullName>
    </submittedName>
</protein>
<evidence type="ECO:0000313" key="1">
    <source>
        <dbReference type="EMBL" id="EAY16666.1"/>
    </source>
</evidence>